<keyword evidence="2" id="KW-1185">Reference proteome</keyword>
<evidence type="ECO:0000313" key="1">
    <source>
        <dbReference type="EMBL" id="MBK1630247.1"/>
    </source>
</evidence>
<name>A0ABS1CEA9_9GAMM</name>
<sequence length="154" mass="17922">MVKAQASIEIERPPDAVYAFVAEDFERNYPRWSPEVKELRMISKGPMRVGTIARQVRVDQGRRTESTFKITEMQPAQRLTFQGTSFPFLVDYRFDGASEHTKLTFTFELRRLDLMMRPFEKLIRSAVQDGAERTVRNLKRLIEAECAPPQRHSA</sequence>
<gene>
    <name evidence="1" type="ORF">CKO31_05700</name>
</gene>
<organism evidence="1 2">
    <name type="scientific">Thiohalocapsa halophila</name>
    <dbReference type="NCBI Taxonomy" id="69359"/>
    <lineage>
        <taxon>Bacteria</taxon>
        <taxon>Pseudomonadati</taxon>
        <taxon>Pseudomonadota</taxon>
        <taxon>Gammaproteobacteria</taxon>
        <taxon>Chromatiales</taxon>
        <taxon>Chromatiaceae</taxon>
        <taxon>Thiohalocapsa</taxon>
    </lineage>
</organism>
<dbReference type="Proteomes" id="UP000748752">
    <property type="component" value="Unassembled WGS sequence"/>
</dbReference>
<proteinExistence type="predicted"/>
<comment type="caution">
    <text evidence="1">The sequence shown here is derived from an EMBL/GenBank/DDBJ whole genome shotgun (WGS) entry which is preliminary data.</text>
</comment>
<dbReference type="InterPro" id="IPR019587">
    <property type="entry name" value="Polyketide_cyclase/dehydratase"/>
</dbReference>
<accession>A0ABS1CEA9</accession>
<dbReference type="EMBL" id="NRRV01000010">
    <property type="protein sequence ID" value="MBK1630247.1"/>
    <property type="molecule type" value="Genomic_DNA"/>
</dbReference>
<dbReference type="Pfam" id="PF10604">
    <property type="entry name" value="Polyketide_cyc2"/>
    <property type="match status" value="1"/>
</dbReference>
<reference evidence="1 2" key="1">
    <citation type="journal article" date="2020" name="Microorganisms">
        <title>Osmotic Adaptation and Compatible Solute Biosynthesis of Phototrophic Bacteria as Revealed from Genome Analyses.</title>
        <authorList>
            <person name="Imhoff J.F."/>
            <person name="Rahn T."/>
            <person name="Kunzel S."/>
            <person name="Keller A."/>
            <person name="Neulinger S.C."/>
        </authorList>
    </citation>
    <scope>NUCLEOTIDE SEQUENCE [LARGE SCALE GENOMIC DNA]</scope>
    <source>
        <strain evidence="1 2">DSM 6210</strain>
    </source>
</reference>
<protein>
    <submittedName>
        <fullName evidence="1">Polyketide cyclase</fullName>
    </submittedName>
</protein>
<evidence type="ECO:0000313" key="2">
    <source>
        <dbReference type="Proteomes" id="UP000748752"/>
    </source>
</evidence>
<dbReference type="Gene3D" id="3.30.530.20">
    <property type="match status" value="1"/>
</dbReference>
<dbReference type="RefSeq" id="WP_200234900.1">
    <property type="nucleotide sequence ID" value="NZ_NRRV01000010.1"/>
</dbReference>
<dbReference type="InterPro" id="IPR023393">
    <property type="entry name" value="START-like_dom_sf"/>
</dbReference>
<dbReference type="SUPFAM" id="SSF55961">
    <property type="entry name" value="Bet v1-like"/>
    <property type="match status" value="1"/>
</dbReference>